<dbReference type="PANTHER" id="PTHR13304:SF0">
    <property type="entry name" value="GLYCOSYLPHOSPHATIDYLINOSITOL ANCHOR ATTACHMENT 1 PROTEIN"/>
    <property type="match status" value="1"/>
</dbReference>
<dbReference type="STRING" id="2020962.A0A2N1J873"/>
<feature type="transmembrane region" description="Helical" evidence="1">
    <location>
        <begin position="650"/>
        <end position="669"/>
    </location>
</feature>
<keyword evidence="3" id="KW-1185">Reference proteome</keyword>
<feature type="transmembrane region" description="Helical" evidence="1">
    <location>
        <begin position="587"/>
        <end position="605"/>
    </location>
</feature>
<accession>A0A2N1J873</accession>
<proteinExistence type="predicted"/>
<dbReference type="Pfam" id="PF04114">
    <property type="entry name" value="Gaa1"/>
    <property type="match status" value="1"/>
</dbReference>
<protein>
    <submittedName>
        <fullName evidence="2">Gaa1p</fullName>
    </submittedName>
</protein>
<dbReference type="AlphaFoldDB" id="A0A2N1J873"/>
<feature type="transmembrane region" description="Helical" evidence="1">
    <location>
        <begin position="558"/>
        <end position="580"/>
    </location>
</feature>
<dbReference type="Gene3D" id="3.40.630.10">
    <property type="entry name" value="Zn peptidases"/>
    <property type="match status" value="1"/>
</dbReference>
<gene>
    <name evidence="2" type="primary">GAA1</name>
    <name evidence="2" type="ORF">MVES_003157</name>
</gene>
<feature type="transmembrane region" description="Helical" evidence="1">
    <location>
        <begin position="611"/>
        <end position="629"/>
    </location>
</feature>
<dbReference type="InterPro" id="IPR007246">
    <property type="entry name" value="Gaa1"/>
</dbReference>
<name>A0A2N1J873_9BASI</name>
<dbReference type="Proteomes" id="UP000232875">
    <property type="component" value="Unassembled WGS sequence"/>
</dbReference>
<evidence type="ECO:0000256" key="1">
    <source>
        <dbReference type="SAM" id="Phobius"/>
    </source>
</evidence>
<reference evidence="2 3" key="1">
    <citation type="submission" date="2017-10" db="EMBL/GenBank/DDBJ databases">
        <title>A novel species of cold-tolerant Malassezia isolated from bats.</title>
        <authorList>
            <person name="Lorch J.M."/>
            <person name="Palmer J.M."/>
            <person name="Vanderwolf K.J."/>
            <person name="Schmidt K.Z."/>
            <person name="Verant M.L."/>
            <person name="Weller T.J."/>
            <person name="Blehert D.S."/>
        </authorList>
    </citation>
    <scope>NUCLEOTIDE SEQUENCE [LARGE SCALE GENOMIC DNA]</scope>
    <source>
        <strain evidence="2 3">NWHC:44797-103</strain>
    </source>
</reference>
<dbReference type="OrthoDB" id="3265906at2759"/>
<feature type="transmembrane region" description="Helical" evidence="1">
    <location>
        <begin position="45"/>
        <end position="65"/>
    </location>
</feature>
<evidence type="ECO:0000313" key="2">
    <source>
        <dbReference type="EMBL" id="PKI82755.1"/>
    </source>
</evidence>
<keyword evidence="1" id="KW-1133">Transmembrane helix</keyword>
<feature type="transmembrane region" description="Helical" evidence="1">
    <location>
        <begin position="704"/>
        <end position="727"/>
    </location>
</feature>
<keyword evidence="1" id="KW-0812">Transmembrane</keyword>
<dbReference type="GO" id="GO:0016255">
    <property type="term" value="P:attachment of GPI anchor to protein"/>
    <property type="evidence" value="ECO:0007669"/>
    <property type="project" value="TreeGrafter"/>
</dbReference>
<dbReference type="EMBL" id="KZ454993">
    <property type="protein sequence ID" value="PKI82755.1"/>
    <property type="molecule type" value="Genomic_DNA"/>
</dbReference>
<keyword evidence="1" id="KW-0472">Membrane</keyword>
<dbReference type="PANTHER" id="PTHR13304">
    <property type="entry name" value="GLYCOSYLPHOSPHATIDYLINOSITOL ANCHOR ATTACHMENT 1 PROTEIN"/>
    <property type="match status" value="1"/>
</dbReference>
<evidence type="ECO:0000313" key="3">
    <source>
        <dbReference type="Proteomes" id="UP000232875"/>
    </source>
</evidence>
<organism evidence="2 3">
    <name type="scientific">Malassezia vespertilionis</name>
    <dbReference type="NCBI Taxonomy" id="2020962"/>
    <lineage>
        <taxon>Eukaryota</taxon>
        <taxon>Fungi</taxon>
        <taxon>Dikarya</taxon>
        <taxon>Basidiomycota</taxon>
        <taxon>Ustilaginomycotina</taxon>
        <taxon>Malasseziomycetes</taxon>
        <taxon>Malasseziales</taxon>
        <taxon>Malasseziaceae</taxon>
        <taxon>Malassezia</taxon>
    </lineage>
</organism>
<feature type="transmembrane region" description="Helical" evidence="1">
    <location>
        <begin position="523"/>
        <end position="546"/>
    </location>
</feature>
<dbReference type="GO" id="GO:0042765">
    <property type="term" value="C:GPI-anchor transamidase complex"/>
    <property type="evidence" value="ECO:0007669"/>
    <property type="project" value="InterPro"/>
</dbReference>
<sequence length="731" mass="79134">MSAAVPTVAPPAQQVPDASAALVDPRLVRSLTIKRRIVQSMADMLRAYCAVLLLAALVLLAGLAVPASPFSRGIYVDENALHPGQTTAAWDWDQVKYADTVSEQLLAYAQQENDGARIDYMCAELASFGLAPHTQNYTFHVPGRAIHGRNVYARSYTPRIDGREAMVLAAPWHSRWKARPGNATLPYTPHGAQRALNIRGVAAALALAKHLTSIPYWSKDLIVILSDGHLDGMQAWASSYFGAPTPALCADDVQDGGAQIWNALALDFPGEHYRLCSLLHEGRDGLLPNLDTLNTVVATMDSAYMGDDVRLHGAPDKSSWSLDTLVSFGIPRGPLAKLERRLLGRDGLQTYLTHWKALLAQWRLQLAGHPSGVHGVLLPFHIDGVTLFGEPADGPLGFWEMGRISEGTLRAFSNLIERLHHSQFFYLLQSPWRFVQIGTYLFIPLLVSAALTLTGLALWNALGTRRDVHRAMLVARLAPNTHSVRLERPTWTETMQSAKHLAPPVQAEFSAAFLALARPVWPAMLCVAVCALGGVASMVIAVHAPLHCAANGVRHCPSVWALSAVAMAVPLLVSVGAYAMRVRMMPLATCLHAFGLLHTGMVASVLAPLNFAQASSMALVIAVVAYSLVPPWGTRCDRPVRTGACASVHYAIHFAMMAAAVPSVLLLLAELGASLGAAPYALDQLRSVVEGAIVDHHVLRTSTFMFVFLGYLPALLELATACCMYWLTVME</sequence>
<feature type="transmembrane region" description="Helical" evidence="1">
    <location>
        <begin position="440"/>
        <end position="462"/>
    </location>
</feature>